<sequence>MKKRLYLLNGMVALLLLAGCMGYRLGGGSPEGIETVAMAPVLNRTTEPAIELQVTRAMRERIQFDGRMKLVNDPENADAVMEISLTGYRASPIAYQSELRTTPDIYRLRVTGTAKLRSTKTGETIATSSTYGEATFNFQDDLTSSKRDALPGAAAEIAKFMLDDLIEQW</sequence>
<dbReference type="Pfam" id="PF04390">
    <property type="entry name" value="LptE"/>
    <property type="match status" value="1"/>
</dbReference>
<protein>
    <recommendedName>
        <fullName evidence="3">Lipopolysaccharide-assembly</fullName>
    </recommendedName>
</protein>
<evidence type="ECO:0000313" key="2">
    <source>
        <dbReference type="Proteomes" id="UP000366872"/>
    </source>
</evidence>
<dbReference type="Gene3D" id="3.30.160.150">
    <property type="entry name" value="Lipoprotein like domain"/>
    <property type="match status" value="1"/>
</dbReference>
<dbReference type="PROSITE" id="PS51257">
    <property type="entry name" value="PROKAR_LIPOPROTEIN"/>
    <property type="match status" value="1"/>
</dbReference>
<dbReference type="RefSeq" id="WP_136080586.1">
    <property type="nucleotide sequence ID" value="NZ_CAAHFG010000002.1"/>
</dbReference>
<accession>A0A6C2U4H6</accession>
<gene>
    <name evidence="1" type="ORF">PDESU_03548</name>
</gene>
<dbReference type="Proteomes" id="UP000366872">
    <property type="component" value="Unassembled WGS sequence"/>
</dbReference>
<evidence type="ECO:0000313" key="1">
    <source>
        <dbReference type="EMBL" id="VGO14968.1"/>
    </source>
</evidence>
<dbReference type="InterPro" id="IPR007485">
    <property type="entry name" value="LPS_assembly_LptE"/>
</dbReference>
<keyword evidence="2" id="KW-1185">Reference proteome</keyword>
<dbReference type="EMBL" id="CAAHFG010000002">
    <property type="protein sequence ID" value="VGO14968.1"/>
    <property type="molecule type" value="Genomic_DNA"/>
</dbReference>
<reference evidence="1 2" key="1">
    <citation type="submission" date="2019-04" db="EMBL/GenBank/DDBJ databases">
        <authorList>
            <person name="Van Vliet M D."/>
        </authorList>
    </citation>
    <scope>NUCLEOTIDE SEQUENCE [LARGE SCALE GENOMIC DNA]</scope>
    <source>
        <strain evidence="1 2">F1</strain>
    </source>
</reference>
<organism evidence="1 2">
    <name type="scientific">Pontiella desulfatans</name>
    <dbReference type="NCBI Taxonomy" id="2750659"/>
    <lineage>
        <taxon>Bacteria</taxon>
        <taxon>Pseudomonadati</taxon>
        <taxon>Kiritimatiellota</taxon>
        <taxon>Kiritimatiellia</taxon>
        <taxon>Kiritimatiellales</taxon>
        <taxon>Pontiellaceae</taxon>
        <taxon>Pontiella</taxon>
    </lineage>
</organism>
<dbReference type="GO" id="GO:0019867">
    <property type="term" value="C:outer membrane"/>
    <property type="evidence" value="ECO:0007669"/>
    <property type="project" value="InterPro"/>
</dbReference>
<dbReference type="GO" id="GO:0043165">
    <property type="term" value="P:Gram-negative-bacterium-type cell outer membrane assembly"/>
    <property type="evidence" value="ECO:0007669"/>
    <property type="project" value="InterPro"/>
</dbReference>
<dbReference type="AlphaFoldDB" id="A0A6C2U4H6"/>
<name>A0A6C2U4H6_PONDE</name>
<evidence type="ECO:0008006" key="3">
    <source>
        <dbReference type="Google" id="ProtNLM"/>
    </source>
</evidence>
<proteinExistence type="predicted"/>